<dbReference type="AlphaFoldDB" id="A0A5M6I3Y0"/>
<dbReference type="GO" id="GO:0044780">
    <property type="term" value="P:bacterial-type flagellum assembly"/>
    <property type="evidence" value="ECO:0007669"/>
    <property type="project" value="InterPro"/>
</dbReference>
<dbReference type="GO" id="GO:0071973">
    <property type="term" value="P:bacterial-type flagellum-dependent cell motility"/>
    <property type="evidence" value="ECO:0007669"/>
    <property type="project" value="TreeGrafter"/>
</dbReference>
<sequence>MIDAKAQQSAPSAVAVSAAYRSAAVTVAPTTAIVMALDRVLLNLKRTIAATEAKRFEEAFNLTSHSTQILRGLAHHIDVAKGGAMAERLQKTYHANIMAMLLAMGKPDAIRRYQKLAEGLTELRDAWAQIAKIPPLAARPSASANAGTETPASSAA</sequence>
<keyword evidence="6" id="KW-0966">Cell projection</keyword>
<dbReference type="InterPro" id="IPR003713">
    <property type="entry name" value="FliS"/>
</dbReference>
<name>A0A5M6I3Y0_9HYPH</name>
<organism evidence="6 7">
    <name type="scientific">Blastochloris sulfoviridis</name>
    <dbReference type="NCBI Taxonomy" id="50712"/>
    <lineage>
        <taxon>Bacteria</taxon>
        <taxon>Pseudomonadati</taxon>
        <taxon>Pseudomonadota</taxon>
        <taxon>Alphaproteobacteria</taxon>
        <taxon>Hyphomicrobiales</taxon>
        <taxon>Blastochloridaceae</taxon>
        <taxon>Blastochloris</taxon>
    </lineage>
</organism>
<evidence type="ECO:0000256" key="4">
    <source>
        <dbReference type="ARBA" id="ARBA00022795"/>
    </source>
</evidence>
<dbReference type="PANTHER" id="PTHR34773">
    <property type="entry name" value="FLAGELLAR SECRETION CHAPERONE FLIS"/>
    <property type="match status" value="1"/>
</dbReference>
<comment type="subcellular location">
    <subcellularLocation>
        <location evidence="1">Cytoplasm</location>
        <location evidence="1">Cytosol</location>
    </subcellularLocation>
</comment>
<evidence type="ECO:0000256" key="5">
    <source>
        <dbReference type="ARBA" id="ARBA00023186"/>
    </source>
</evidence>
<evidence type="ECO:0000313" key="7">
    <source>
        <dbReference type="Proteomes" id="UP000323886"/>
    </source>
</evidence>
<dbReference type="SUPFAM" id="SSF101116">
    <property type="entry name" value="Flagellar export chaperone FliS"/>
    <property type="match status" value="1"/>
</dbReference>
<keyword evidence="7" id="KW-1185">Reference proteome</keyword>
<dbReference type="OrthoDB" id="7677889at2"/>
<dbReference type="GO" id="GO:0005829">
    <property type="term" value="C:cytosol"/>
    <property type="evidence" value="ECO:0007669"/>
    <property type="project" value="UniProtKB-SubCell"/>
</dbReference>
<comment type="similarity">
    <text evidence="2">Belongs to the FliS family.</text>
</comment>
<evidence type="ECO:0000313" key="6">
    <source>
        <dbReference type="EMBL" id="KAA5602559.1"/>
    </source>
</evidence>
<reference evidence="6 7" key="1">
    <citation type="submission" date="2019-09" db="EMBL/GenBank/DDBJ databases">
        <title>Draft Whole-Genome sequence of Blastochloris sulfoviridis DSM 729.</title>
        <authorList>
            <person name="Meyer T.E."/>
            <person name="Kyndt J.A."/>
        </authorList>
    </citation>
    <scope>NUCLEOTIDE SEQUENCE [LARGE SCALE GENOMIC DNA]</scope>
    <source>
        <strain evidence="6 7">DSM 729</strain>
    </source>
</reference>
<gene>
    <name evidence="6" type="ORF">F1193_05190</name>
</gene>
<protein>
    <submittedName>
        <fullName evidence="6">Flagellar protein FliS</fullName>
    </submittedName>
</protein>
<keyword evidence="5" id="KW-0143">Chaperone</keyword>
<evidence type="ECO:0000256" key="1">
    <source>
        <dbReference type="ARBA" id="ARBA00004514"/>
    </source>
</evidence>
<dbReference type="RefSeq" id="WP_150096610.1">
    <property type="nucleotide sequence ID" value="NZ_VWPL01000006.1"/>
</dbReference>
<dbReference type="InterPro" id="IPR036584">
    <property type="entry name" value="FliS_sf"/>
</dbReference>
<dbReference type="PANTHER" id="PTHR34773:SF1">
    <property type="entry name" value="FLAGELLAR SECRETION CHAPERONE FLIS"/>
    <property type="match status" value="1"/>
</dbReference>
<dbReference type="Pfam" id="PF02561">
    <property type="entry name" value="FliS"/>
    <property type="match status" value="1"/>
</dbReference>
<keyword evidence="6" id="KW-0282">Flagellum</keyword>
<dbReference type="Gene3D" id="1.20.120.340">
    <property type="entry name" value="Flagellar protein FliS"/>
    <property type="match status" value="1"/>
</dbReference>
<proteinExistence type="inferred from homology"/>
<keyword evidence="3" id="KW-0963">Cytoplasm</keyword>
<evidence type="ECO:0000256" key="2">
    <source>
        <dbReference type="ARBA" id="ARBA00008787"/>
    </source>
</evidence>
<evidence type="ECO:0000256" key="3">
    <source>
        <dbReference type="ARBA" id="ARBA00022490"/>
    </source>
</evidence>
<keyword evidence="4" id="KW-1005">Bacterial flagellum biogenesis</keyword>
<comment type="caution">
    <text evidence="6">The sequence shown here is derived from an EMBL/GenBank/DDBJ whole genome shotgun (WGS) entry which is preliminary data.</text>
</comment>
<accession>A0A5M6I3Y0</accession>
<dbReference type="EMBL" id="VWPL01000006">
    <property type="protein sequence ID" value="KAA5602559.1"/>
    <property type="molecule type" value="Genomic_DNA"/>
</dbReference>
<dbReference type="Proteomes" id="UP000323886">
    <property type="component" value="Unassembled WGS sequence"/>
</dbReference>
<keyword evidence="6" id="KW-0969">Cilium</keyword>